<comment type="caution">
    <text evidence="1">The sequence shown here is derived from an EMBL/GenBank/DDBJ whole genome shotgun (WGS) entry which is preliminary data.</text>
</comment>
<reference evidence="1" key="1">
    <citation type="submission" date="2021-01" db="EMBL/GenBank/DDBJ databases">
        <authorList>
            <consortium name="Genoscope - CEA"/>
            <person name="William W."/>
        </authorList>
    </citation>
    <scope>NUCLEOTIDE SEQUENCE</scope>
</reference>
<dbReference type="Proteomes" id="UP000683925">
    <property type="component" value="Unassembled WGS sequence"/>
</dbReference>
<accession>A0A8S1TLX6</accession>
<proteinExistence type="predicted"/>
<sequence length="181" mass="21840">MLKVHNQKQMFCLIQREKDQVVVLLNYMNVLIIETWTQSLQFDENPQKSCSLENYIILKLFTLIQNKRISFLVKITNQKKDTTKVIYHKLQIELYQFQNFRLKNDLYISQQVLYLDIELFRQETLAILNKKERGQQCQRIIELIFHQEFFQWEILHLAIGKYNDGEHSQSRKLESIKGIDT</sequence>
<evidence type="ECO:0000313" key="2">
    <source>
        <dbReference type="Proteomes" id="UP000683925"/>
    </source>
</evidence>
<protein>
    <submittedName>
        <fullName evidence="1">Uncharacterized protein</fullName>
    </submittedName>
</protein>
<organism evidence="1 2">
    <name type="scientific">Paramecium octaurelia</name>
    <dbReference type="NCBI Taxonomy" id="43137"/>
    <lineage>
        <taxon>Eukaryota</taxon>
        <taxon>Sar</taxon>
        <taxon>Alveolata</taxon>
        <taxon>Ciliophora</taxon>
        <taxon>Intramacronucleata</taxon>
        <taxon>Oligohymenophorea</taxon>
        <taxon>Peniculida</taxon>
        <taxon>Parameciidae</taxon>
        <taxon>Paramecium</taxon>
    </lineage>
</organism>
<dbReference type="AlphaFoldDB" id="A0A8S1TLX6"/>
<name>A0A8S1TLX6_PAROT</name>
<keyword evidence="2" id="KW-1185">Reference proteome</keyword>
<dbReference type="EMBL" id="CAJJDP010000028">
    <property type="protein sequence ID" value="CAD8153905.1"/>
    <property type="molecule type" value="Genomic_DNA"/>
</dbReference>
<evidence type="ECO:0000313" key="1">
    <source>
        <dbReference type="EMBL" id="CAD8153905.1"/>
    </source>
</evidence>
<gene>
    <name evidence="1" type="ORF">POCTA_138.1.T0280261</name>
</gene>